<accession>A0A2G9SDH7</accession>
<gene>
    <name evidence="1" type="ORF">AB205_0072470</name>
</gene>
<dbReference type="EMBL" id="KV923995">
    <property type="protein sequence ID" value="PIO38188.1"/>
    <property type="molecule type" value="Genomic_DNA"/>
</dbReference>
<keyword evidence="2" id="KW-1185">Reference proteome</keyword>
<reference evidence="2" key="1">
    <citation type="journal article" date="2017" name="Nat. Commun.">
        <title>The North American bullfrog draft genome provides insight into hormonal regulation of long noncoding RNA.</title>
        <authorList>
            <person name="Hammond S.A."/>
            <person name="Warren R.L."/>
            <person name="Vandervalk B.P."/>
            <person name="Kucuk E."/>
            <person name="Khan H."/>
            <person name="Gibb E.A."/>
            <person name="Pandoh P."/>
            <person name="Kirk H."/>
            <person name="Zhao Y."/>
            <person name="Jones M."/>
            <person name="Mungall A.J."/>
            <person name="Coope R."/>
            <person name="Pleasance S."/>
            <person name="Moore R.A."/>
            <person name="Holt R.A."/>
            <person name="Round J.M."/>
            <person name="Ohora S."/>
            <person name="Walle B.V."/>
            <person name="Veldhoen N."/>
            <person name="Helbing C.C."/>
            <person name="Birol I."/>
        </authorList>
    </citation>
    <scope>NUCLEOTIDE SEQUENCE [LARGE SCALE GENOMIC DNA]</scope>
</reference>
<dbReference type="Proteomes" id="UP000228934">
    <property type="component" value="Unassembled WGS sequence"/>
</dbReference>
<organism evidence="1 2">
    <name type="scientific">Aquarana catesbeiana</name>
    <name type="common">American bullfrog</name>
    <name type="synonym">Rana catesbeiana</name>
    <dbReference type="NCBI Taxonomy" id="8400"/>
    <lineage>
        <taxon>Eukaryota</taxon>
        <taxon>Metazoa</taxon>
        <taxon>Chordata</taxon>
        <taxon>Craniata</taxon>
        <taxon>Vertebrata</taxon>
        <taxon>Euteleostomi</taxon>
        <taxon>Amphibia</taxon>
        <taxon>Batrachia</taxon>
        <taxon>Anura</taxon>
        <taxon>Neobatrachia</taxon>
        <taxon>Ranoidea</taxon>
        <taxon>Ranidae</taxon>
        <taxon>Aquarana</taxon>
    </lineage>
</organism>
<name>A0A2G9SDH7_AQUCT</name>
<sequence length="73" mass="8375">MCSVFLFILAEPVQMLRREQNIWSTGILWPDFWNISLVYNFGSSVSCPKTLFDMLNGSLVACSCSLREVQRKP</sequence>
<protein>
    <submittedName>
        <fullName evidence="1">Uncharacterized protein</fullName>
    </submittedName>
</protein>
<proteinExistence type="predicted"/>
<dbReference type="AlphaFoldDB" id="A0A2G9SDH7"/>
<evidence type="ECO:0000313" key="2">
    <source>
        <dbReference type="Proteomes" id="UP000228934"/>
    </source>
</evidence>
<evidence type="ECO:0000313" key="1">
    <source>
        <dbReference type="EMBL" id="PIO38188.1"/>
    </source>
</evidence>